<evidence type="ECO:0000256" key="1">
    <source>
        <dbReference type="ARBA" id="ARBA00022801"/>
    </source>
</evidence>
<protein>
    <recommendedName>
        <fullName evidence="2">RNA 2',3'-cyclic phosphodiesterase</fullName>
        <shortName evidence="2">RNA 2',3'-CPDase</shortName>
        <ecNumber evidence="2">3.1.4.58</ecNumber>
    </recommendedName>
</protein>
<accession>A0A7J2TZT1</accession>
<dbReference type="GO" id="GO:0004113">
    <property type="term" value="F:2',3'-cyclic-nucleotide 3'-phosphodiesterase activity"/>
    <property type="evidence" value="ECO:0007669"/>
    <property type="project" value="InterPro"/>
</dbReference>
<dbReference type="HAMAP" id="MF_01940">
    <property type="entry name" value="RNA_CPDase"/>
    <property type="match status" value="1"/>
</dbReference>
<dbReference type="EMBL" id="DSEU01000001">
    <property type="protein sequence ID" value="HEM66024.1"/>
    <property type="molecule type" value="Genomic_DNA"/>
</dbReference>
<evidence type="ECO:0000256" key="2">
    <source>
        <dbReference type="HAMAP-Rule" id="MF_01940"/>
    </source>
</evidence>
<comment type="catalytic activity">
    <reaction evidence="2">
        <text>a 3'-end 2',3'-cyclophospho-ribonucleotide-RNA + H2O = a 3'-end 2'-phospho-ribonucleotide-RNA + H(+)</text>
        <dbReference type="Rhea" id="RHEA:11828"/>
        <dbReference type="Rhea" id="RHEA-COMP:10464"/>
        <dbReference type="Rhea" id="RHEA-COMP:17353"/>
        <dbReference type="ChEBI" id="CHEBI:15377"/>
        <dbReference type="ChEBI" id="CHEBI:15378"/>
        <dbReference type="ChEBI" id="CHEBI:83064"/>
        <dbReference type="ChEBI" id="CHEBI:173113"/>
        <dbReference type="EC" id="3.1.4.58"/>
    </reaction>
</comment>
<organism evidence="5">
    <name type="scientific">Ignisphaera aggregans</name>
    <dbReference type="NCBI Taxonomy" id="334771"/>
    <lineage>
        <taxon>Archaea</taxon>
        <taxon>Thermoproteota</taxon>
        <taxon>Thermoprotei</taxon>
        <taxon>Desulfurococcales</taxon>
        <taxon>Desulfurococcaceae</taxon>
        <taxon>Ignisphaera</taxon>
    </lineage>
</organism>
<comment type="similarity">
    <text evidence="2">Belongs to the 2H phosphoesterase superfamily. ThpR family.</text>
</comment>
<dbReference type="PANTHER" id="PTHR35561:SF1">
    <property type="entry name" value="RNA 2',3'-CYCLIC PHOSPHODIESTERASE"/>
    <property type="match status" value="1"/>
</dbReference>
<dbReference type="AlphaFoldDB" id="A0A7J2TZT1"/>
<keyword evidence="1 2" id="KW-0378">Hydrolase</keyword>
<evidence type="ECO:0000313" key="5">
    <source>
        <dbReference type="EMBL" id="HEM66024.1"/>
    </source>
</evidence>
<gene>
    <name evidence="5" type="primary">thpR</name>
    <name evidence="5" type="ORF">ENO26_00330</name>
</gene>
<comment type="function">
    <text evidence="2">Hydrolyzes RNA 2',3'-cyclic phosphodiester to an RNA 2'-phosphomonoester.</text>
</comment>
<dbReference type="NCBIfam" id="TIGR02258">
    <property type="entry name" value="2_5_ligase"/>
    <property type="match status" value="1"/>
</dbReference>
<feature type="short sequence motif" description="HXTX 2" evidence="2">
    <location>
        <begin position="145"/>
        <end position="148"/>
    </location>
</feature>
<dbReference type="GO" id="GO:0008664">
    <property type="term" value="F:RNA 2',3'-cyclic 3'-phosphodiesterase activity"/>
    <property type="evidence" value="ECO:0007669"/>
    <property type="project" value="UniProtKB-EC"/>
</dbReference>
<feature type="domain" description="A-kinase anchor protein 7-like phosphoesterase" evidence="4">
    <location>
        <begin position="18"/>
        <end position="184"/>
    </location>
</feature>
<feature type="short sequence motif" description="HXTX 1" evidence="2">
    <location>
        <begin position="55"/>
        <end position="58"/>
    </location>
</feature>
<feature type="active site" description="Proton donor" evidence="2">
    <location>
        <position position="55"/>
    </location>
</feature>
<dbReference type="Pfam" id="PF10469">
    <property type="entry name" value="AKAP7_NLS"/>
    <property type="match status" value="1"/>
</dbReference>
<dbReference type="Gene3D" id="3.90.1140.10">
    <property type="entry name" value="Cyclic phosphodiesterase"/>
    <property type="match status" value="1"/>
</dbReference>
<dbReference type="EC" id="3.1.4.58" evidence="2"/>
<dbReference type="PANTHER" id="PTHR35561">
    <property type="entry name" value="RNA 2',3'-CYCLIC PHOSPHODIESTERASE"/>
    <property type="match status" value="1"/>
</dbReference>
<feature type="coiled-coil region" evidence="3">
    <location>
        <begin position="25"/>
        <end position="59"/>
    </location>
</feature>
<keyword evidence="3" id="KW-0175">Coiled coil</keyword>
<dbReference type="InterPro" id="IPR009097">
    <property type="entry name" value="Cyclic_Pdiesterase"/>
</dbReference>
<name>A0A7J2TZT1_9CREN</name>
<proteinExistence type="inferred from homology"/>
<dbReference type="SUPFAM" id="SSF55144">
    <property type="entry name" value="LigT-like"/>
    <property type="match status" value="1"/>
</dbReference>
<sequence length="206" mass="23974">MLYKNPCIGLGMSFIRSFIAIEIENEATLKNIIELKHELENLELDAKFVENENIHLTIRFLGEVSMNTIEQIREVLNYVANNVKPFEIRIAGLGAFPNINKPRVIWVGIVSGFEKLMEIRRGIDLEIVKKGLRDVQKDQHEFSPHITIARLKSYKNVEKLKRYFLMYENYEFGFSEVTQIKLKKSILTPRGPIYSDIYVARLQKPS</sequence>
<evidence type="ECO:0000259" key="4">
    <source>
        <dbReference type="Pfam" id="PF10469"/>
    </source>
</evidence>
<evidence type="ECO:0000256" key="3">
    <source>
        <dbReference type="SAM" id="Coils"/>
    </source>
</evidence>
<dbReference type="InterPro" id="IPR004175">
    <property type="entry name" value="RNA_CPDase"/>
</dbReference>
<feature type="active site" description="Proton acceptor" evidence="2">
    <location>
        <position position="145"/>
    </location>
</feature>
<reference evidence="5" key="1">
    <citation type="journal article" date="2020" name="mSystems">
        <title>Genome- and Community-Level Interaction Insights into Carbon Utilization and Element Cycling Functions of Hydrothermarchaeota in Hydrothermal Sediment.</title>
        <authorList>
            <person name="Zhou Z."/>
            <person name="Liu Y."/>
            <person name="Xu W."/>
            <person name="Pan J."/>
            <person name="Luo Z.H."/>
            <person name="Li M."/>
        </authorList>
    </citation>
    <scope>NUCLEOTIDE SEQUENCE [LARGE SCALE GENOMIC DNA]</scope>
    <source>
        <strain evidence="5">SpSt-125</strain>
    </source>
</reference>
<dbReference type="InterPro" id="IPR019510">
    <property type="entry name" value="AKAP7-like_phosphoesterase"/>
</dbReference>
<comment type="caution">
    <text evidence="5">The sequence shown here is derived from an EMBL/GenBank/DDBJ whole genome shotgun (WGS) entry which is preliminary data.</text>
</comment>